<dbReference type="Gene3D" id="3.30.420.10">
    <property type="entry name" value="Ribonuclease H-like superfamily/Ribonuclease H"/>
    <property type="match status" value="1"/>
</dbReference>
<keyword evidence="2" id="KW-0863">Zinc-finger</keyword>
<accession>Q0CJ12</accession>
<dbReference type="STRING" id="341663.Q0CJ12"/>
<dbReference type="PANTHER" id="PTHR19303">
    <property type="entry name" value="TRANSPOSON"/>
    <property type="match status" value="1"/>
</dbReference>
<evidence type="ECO:0000259" key="3">
    <source>
        <dbReference type="PROSITE" id="PS50158"/>
    </source>
</evidence>
<keyword evidence="1" id="KW-0238">DNA-binding</keyword>
<name>Q0CJ12_ASPTN</name>
<organism evidence="5 6">
    <name type="scientific">Aspergillus terreus (strain NIH 2624 / FGSC A1156)</name>
    <dbReference type="NCBI Taxonomy" id="341663"/>
    <lineage>
        <taxon>Eukaryota</taxon>
        <taxon>Fungi</taxon>
        <taxon>Dikarya</taxon>
        <taxon>Ascomycota</taxon>
        <taxon>Pezizomycotina</taxon>
        <taxon>Eurotiomycetes</taxon>
        <taxon>Eurotiomycetidae</taxon>
        <taxon>Eurotiales</taxon>
        <taxon>Aspergillaceae</taxon>
        <taxon>Aspergillus</taxon>
        <taxon>Aspergillus subgen. Circumdati</taxon>
    </lineage>
</organism>
<feature type="domain" description="HTH CENPB-type" evidence="4">
    <location>
        <begin position="50"/>
        <end position="122"/>
    </location>
</feature>
<dbReference type="HOGENOM" id="CLU_013929_4_0_1"/>
<dbReference type="eggNOG" id="KOG3105">
    <property type="taxonomic scope" value="Eukaryota"/>
</dbReference>
<dbReference type="GO" id="GO:0003677">
    <property type="term" value="F:DNA binding"/>
    <property type="evidence" value="ECO:0007669"/>
    <property type="project" value="UniProtKB-KW"/>
</dbReference>
<keyword evidence="2" id="KW-0479">Metal-binding</keyword>
<feature type="domain" description="CCHC-type" evidence="3">
    <location>
        <begin position="520"/>
        <end position="536"/>
    </location>
</feature>
<dbReference type="OMA" id="MRTHITH"/>
<dbReference type="AlphaFoldDB" id="Q0CJ12"/>
<dbReference type="Proteomes" id="UP000007963">
    <property type="component" value="Unassembled WGS sequence"/>
</dbReference>
<protein>
    <recommendedName>
        <fullName evidence="7">HTH CENPB-type domain-containing protein</fullName>
    </recommendedName>
</protein>
<dbReference type="VEuPathDB" id="FungiDB:ATEG_06322"/>
<dbReference type="SUPFAM" id="SSF46689">
    <property type="entry name" value="Homeodomain-like"/>
    <property type="match status" value="1"/>
</dbReference>
<dbReference type="GO" id="GO:0008270">
    <property type="term" value="F:zinc ion binding"/>
    <property type="evidence" value="ECO:0007669"/>
    <property type="project" value="UniProtKB-KW"/>
</dbReference>
<dbReference type="GeneID" id="4321998"/>
<evidence type="ECO:0008006" key="7">
    <source>
        <dbReference type="Google" id="ProtNLM"/>
    </source>
</evidence>
<reference evidence="6" key="1">
    <citation type="submission" date="2005-09" db="EMBL/GenBank/DDBJ databases">
        <title>Annotation of the Aspergillus terreus NIH2624 genome.</title>
        <authorList>
            <person name="Birren B.W."/>
            <person name="Lander E.S."/>
            <person name="Galagan J.E."/>
            <person name="Nusbaum C."/>
            <person name="Devon K."/>
            <person name="Henn M."/>
            <person name="Ma L.-J."/>
            <person name="Jaffe D.B."/>
            <person name="Butler J."/>
            <person name="Alvarez P."/>
            <person name="Gnerre S."/>
            <person name="Grabherr M."/>
            <person name="Kleber M."/>
            <person name="Mauceli E.W."/>
            <person name="Brockman W."/>
            <person name="Rounsley S."/>
            <person name="Young S.K."/>
            <person name="LaButti K."/>
            <person name="Pushparaj V."/>
            <person name="DeCaprio D."/>
            <person name="Crawford M."/>
            <person name="Koehrsen M."/>
            <person name="Engels R."/>
            <person name="Montgomery P."/>
            <person name="Pearson M."/>
            <person name="Howarth C."/>
            <person name="Larson L."/>
            <person name="Luoma S."/>
            <person name="White J."/>
            <person name="Alvarado L."/>
            <person name="Kodira C.D."/>
            <person name="Zeng Q."/>
            <person name="Oleary S."/>
            <person name="Yandava C."/>
            <person name="Denning D.W."/>
            <person name="Nierman W.C."/>
            <person name="Milne T."/>
            <person name="Madden K."/>
        </authorList>
    </citation>
    <scope>NUCLEOTIDE SEQUENCE [LARGE SCALE GENOMIC DNA]</scope>
    <source>
        <strain evidence="6">NIH 2624 / FGSC A1156</strain>
    </source>
</reference>
<dbReference type="GO" id="GO:0005634">
    <property type="term" value="C:nucleus"/>
    <property type="evidence" value="ECO:0007669"/>
    <property type="project" value="TreeGrafter"/>
</dbReference>
<dbReference type="OrthoDB" id="4457643at2759"/>
<sequence length="539" mass="61398">MHLSKESRIQMAISAYQKGQVKSIKRAVALFAVPESTVRDRLHGAKSRSETRANGHKLTEFEEELLLKRLLDADTRGFPIRPEFLRGMAQVLLRSRLQDPTAAIGTNWPYNFVKRHPQLRTRYTRRITYQRAKQEDPKVIGPWFETVRATIQEHGIHEDDIWNFDETGFAMGVCSTSKVITAVERSERPRRVIQGNREWVTIIETIGSRGVYLPPVIILKASVQQAAWFQEPKLPRDWWISTSQNGWTTDEIGLLWLKNVFEPLSKRYMTGAKRLLILDGHSSHLTAEFDDFCKQNAIICLCMPAHTSHLLQPLDVGVFGPLKEAYGKLLEDLMAAGNNHIDKEDFLSLYPDAHKQIFTSANICSGFRGAGLKPLDPEHVLSKLTFQLRTPTPPLVEGSVSSAFQTPQNTRQLNRKVRSLQNSLNRKRQLSSSPIAHIQHLEKAAQMAMQTTLLLQQEIRAIRAENGRQRQKKARRRAEIGNDRLLNVQEGENRVQQLDTQLNEQPAESTLAPRRRAPQRCSGCGTIGHTIRNCPSRWL</sequence>
<dbReference type="InterPro" id="IPR004875">
    <property type="entry name" value="DDE_SF_endonuclease_dom"/>
</dbReference>
<dbReference type="InterPro" id="IPR050863">
    <property type="entry name" value="CenT-Element_Derived"/>
</dbReference>
<dbReference type="RefSeq" id="XP_001215500.1">
    <property type="nucleotide sequence ID" value="XM_001215500.1"/>
</dbReference>
<dbReference type="InterPro" id="IPR009057">
    <property type="entry name" value="Homeodomain-like_sf"/>
</dbReference>
<evidence type="ECO:0000313" key="6">
    <source>
        <dbReference type="Proteomes" id="UP000007963"/>
    </source>
</evidence>
<dbReference type="PROSITE" id="PS50158">
    <property type="entry name" value="ZF_CCHC"/>
    <property type="match status" value="1"/>
</dbReference>
<dbReference type="Pfam" id="PF03221">
    <property type="entry name" value="HTH_Tnp_Tc5"/>
    <property type="match status" value="1"/>
</dbReference>
<evidence type="ECO:0000259" key="4">
    <source>
        <dbReference type="PROSITE" id="PS51253"/>
    </source>
</evidence>
<gene>
    <name evidence="5" type="ORF">ATEG_06322</name>
</gene>
<dbReference type="InterPro" id="IPR006600">
    <property type="entry name" value="HTH_CenpB_DNA-bd_dom"/>
</dbReference>
<dbReference type="Pfam" id="PF03184">
    <property type="entry name" value="DDE_1"/>
    <property type="match status" value="1"/>
</dbReference>
<dbReference type="PANTHER" id="PTHR19303:SF74">
    <property type="entry name" value="POGO TRANSPOSABLE ELEMENT WITH KRAB DOMAIN"/>
    <property type="match status" value="1"/>
</dbReference>
<dbReference type="PROSITE" id="PS51253">
    <property type="entry name" value="HTH_CENPB"/>
    <property type="match status" value="1"/>
</dbReference>
<evidence type="ECO:0000256" key="1">
    <source>
        <dbReference type="ARBA" id="ARBA00023125"/>
    </source>
</evidence>
<evidence type="ECO:0000256" key="2">
    <source>
        <dbReference type="PROSITE-ProRule" id="PRU00047"/>
    </source>
</evidence>
<dbReference type="InterPro" id="IPR036397">
    <property type="entry name" value="RNaseH_sf"/>
</dbReference>
<dbReference type="EMBL" id="CH476602">
    <property type="protein sequence ID" value="EAU32866.1"/>
    <property type="molecule type" value="Genomic_DNA"/>
</dbReference>
<dbReference type="InterPro" id="IPR001878">
    <property type="entry name" value="Znf_CCHC"/>
</dbReference>
<keyword evidence="2" id="KW-0862">Zinc</keyword>
<proteinExistence type="predicted"/>
<evidence type="ECO:0000313" key="5">
    <source>
        <dbReference type="EMBL" id="EAU32866.1"/>
    </source>
</evidence>